<evidence type="ECO:0000313" key="9">
    <source>
        <dbReference type="Proteomes" id="UP000579523"/>
    </source>
</evidence>
<keyword evidence="5" id="KW-0045">Antibiotic biosynthesis</keyword>
<dbReference type="NCBIfam" id="TIGR01720">
    <property type="entry name" value="NRPS-para261"/>
    <property type="match status" value="1"/>
</dbReference>
<dbReference type="InterPro" id="IPR045851">
    <property type="entry name" value="AMP-bd_C_sf"/>
</dbReference>
<dbReference type="InterPro" id="IPR006162">
    <property type="entry name" value="Ppantetheine_attach_site"/>
</dbReference>
<dbReference type="FunFam" id="3.30.559.30:FF:000067">
    <property type="entry name" value="Putative peptide synthetase"/>
    <property type="match status" value="1"/>
</dbReference>
<dbReference type="Pfam" id="PF13193">
    <property type="entry name" value="AMP-binding_C"/>
    <property type="match status" value="3"/>
</dbReference>
<dbReference type="NCBIfam" id="TIGR01733">
    <property type="entry name" value="AA-adenyl-dom"/>
    <property type="match status" value="3"/>
</dbReference>
<dbReference type="CDD" id="cd17643">
    <property type="entry name" value="A_NRPS_Cytc1-like"/>
    <property type="match status" value="1"/>
</dbReference>
<dbReference type="Gene3D" id="3.30.559.10">
    <property type="entry name" value="Chloramphenicol acetyltransferase-like domain"/>
    <property type="match status" value="4"/>
</dbReference>
<accession>A0A7W7V929</accession>
<dbReference type="Gene3D" id="3.40.50.12780">
    <property type="entry name" value="N-terminal domain of ligase-like"/>
    <property type="match status" value="2"/>
</dbReference>
<feature type="region of interest" description="Disordered" evidence="6">
    <location>
        <begin position="2204"/>
        <end position="2226"/>
    </location>
</feature>
<evidence type="ECO:0000256" key="5">
    <source>
        <dbReference type="ARBA" id="ARBA00023194"/>
    </source>
</evidence>
<dbReference type="InterPro" id="IPR025110">
    <property type="entry name" value="AMP-bd_C"/>
</dbReference>
<evidence type="ECO:0000256" key="3">
    <source>
        <dbReference type="ARBA" id="ARBA00022553"/>
    </source>
</evidence>
<dbReference type="InterPro" id="IPR009081">
    <property type="entry name" value="PP-bd_ACP"/>
</dbReference>
<dbReference type="SUPFAM" id="SSF56801">
    <property type="entry name" value="Acetyl-CoA synthetase-like"/>
    <property type="match status" value="3"/>
</dbReference>
<keyword evidence="3" id="KW-0597">Phosphoprotein</keyword>
<dbReference type="NCBIfam" id="NF003417">
    <property type="entry name" value="PRK04813.1"/>
    <property type="match status" value="3"/>
</dbReference>
<dbReference type="FunFam" id="3.30.300.30:FF:000018">
    <property type="entry name" value="Non-ribosomal peptide synthetase 3"/>
    <property type="match status" value="1"/>
</dbReference>
<keyword evidence="4" id="KW-0677">Repeat</keyword>
<keyword evidence="2" id="KW-0596">Phosphopantetheine</keyword>
<dbReference type="InterPro" id="IPR020806">
    <property type="entry name" value="PKS_PP-bd"/>
</dbReference>
<dbReference type="Pfam" id="PF00668">
    <property type="entry name" value="Condensation"/>
    <property type="match status" value="3"/>
</dbReference>
<evidence type="ECO:0000256" key="4">
    <source>
        <dbReference type="ARBA" id="ARBA00022737"/>
    </source>
</evidence>
<dbReference type="Gene3D" id="3.30.300.30">
    <property type="match status" value="3"/>
</dbReference>
<feature type="domain" description="Carrier" evidence="7">
    <location>
        <begin position="2134"/>
        <end position="2208"/>
    </location>
</feature>
<dbReference type="Pfam" id="PF00501">
    <property type="entry name" value="AMP-binding"/>
    <property type="match status" value="3"/>
</dbReference>
<dbReference type="GO" id="GO:0005737">
    <property type="term" value="C:cytoplasm"/>
    <property type="evidence" value="ECO:0007669"/>
    <property type="project" value="TreeGrafter"/>
</dbReference>
<dbReference type="EMBL" id="JACHJI010000011">
    <property type="protein sequence ID" value="MBB4901544.1"/>
    <property type="molecule type" value="Genomic_DNA"/>
</dbReference>
<dbReference type="InterPro" id="IPR023213">
    <property type="entry name" value="CAT-like_dom_sf"/>
</dbReference>
<dbReference type="SMART" id="SM00823">
    <property type="entry name" value="PKS_PP"/>
    <property type="match status" value="3"/>
</dbReference>
<organism evidence="8 9">
    <name type="scientific">Streptomyces griseomycini</name>
    <dbReference type="NCBI Taxonomy" id="66895"/>
    <lineage>
        <taxon>Bacteria</taxon>
        <taxon>Bacillati</taxon>
        <taxon>Actinomycetota</taxon>
        <taxon>Actinomycetes</taxon>
        <taxon>Kitasatosporales</taxon>
        <taxon>Streptomycetaceae</taxon>
        <taxon>Streptomyces</taxon>
    </lineage>
</organism>
<dbReference type="Proteomes" id="UP000579523">
    <property type="component" value="Unassembled WGS sequence"/>
</dbReference>
<dbReference type="FunFam" id="3.40.50.12780:FF:000012">
    <property type="entry name" value="Non-ribosomal peptide synthetase"/>
    <property type="match status" value="2"/>
</dbReference>
<sequence>MREPSARLVRLSPARLAGVRRRTGDHSDRTVTEACAIGLAYWATGRGSDGIDLTPATLFADVLGWVDHGGSAPGDWEVGADGRSITVPEGVDPADAQQALDDLADFPDRSLGTIGPSSVAARLETLAEWNDTRADRVRPTVVEMFREQARTRPDAVAVVDGHRTLTYRQAAELSSQLAHHLIERGLTAEQVVGISLDRSADMVIGLLGVLQAGCAFVPLDPQWPAARRAVVVADARVAVQLNDSGEHAAGEPEAVAVDVDDWRFGSHPTGGTGVAVHGDALAYVIFTSGSTGRPKGAMIRHEAISERLLWQVHEVLGFGHDDASLFKAPLSFDISVNEILLPLVSGGRLVVLRPGGERDPHHLLSVIAEQRVTFTYLVPSMLDVLLEIAGDSGRLDSLRHVWCGGEVLTPELYERFRAKLDVPLYHGYGPAETTIGVSHVVYRGAAERLSTSIGRANPNTQLYVLDDELRPVPVGVGGELYVGGFLLGRGYANAPGLTASRFVANPFADDGSRLYRTGDLARFAPDGSLDFLGRADNQIKIRGMRLETEDVEAGLAEHPGVRHTCVVAKKNTAGGTYLVGYVIPAAGSEDLRADEVKAWAAAHMVEYMVPAHIVVMTEFPLTANGKLDRNALPEPAVGTGSLVPPATDDERAVCAAVAAVLRLEEVGVDQDFFQLGGDSILAVSLLGALRDAGLHVTARQILTHRTVGALAAVASRGDAPAVDHRDVATGAVAGSPIVQWLGETTDAIDGFVQSVVLNTPADLTADALDAVLTAVVRHHDMLRARLVRGERWGFDVPEADRALAGWQESDRPLDECVALATDGLDPDGGVMLRAVWRRAARQLVLVAHHVVVDGVSWRVLMEDLATAWRQSSSGAPIELPPVGTSFRRWTQLLERAAFDADSSYYRRPLPGDDRPVGRRALSASDTVATERLRTVSVGPGTTAALLGEVPAKFHAGVNDVLLTALAVALARWRRDLGQDQTFAHIELEGHGREGRFVADSAGFEPELSRTVGWFTTLFPVTVDPGAATDFTAPGYLTAALKAVKEDLARVPDNGVSYGALRHLTRTEFDAPAPQVLFNYLGRFAAGSSGDWQLAVAAGQLGEKRDPRMRLPRALEFNAVAEPVPTGGYELVTTISWPAGMFTDEDVTTLGGYLRTALTGLAALDPRGGHSPSDFGPVPLTQADVDALDGPALRDVLPLTPLQEGLYFHSVFDDDSAGAYVEQQLLTLDGEVDAGRLAAAATRLLTLYPNLAARFVTLADGRVVSVLESGVEAPFTVLDRPGVTDDGIRDLAERDRRAGFDLAAGPLMRYTLVRGGPGRNVLVQTVHHIVADGWSVPPMLRALLAEYHAPGTVRPLGGFPDHVRRLAARDDDESDRVWQDQLAGLPGPSLVAEGHTPSDRFADTSVEPDVDVDAAARSAGVPLSVAVHTAWAVTLGGVLHGRDVVFGSTVSGRDADVPGIEDMVGLFINTVPVRARWTGTTTARDLLASVREHRNAVLAHQHVPLARIGRRAGVGGPLFDTLVVFDVATDVAGLRRPGDTLVVTGIVNEGAPHYPLTLVVERAPGGRPRFNLIHDGELLRGTTARAILRTFTSALTALLTRPDALVDDLAAGTDRRPEPVTGTTLGGLFDAAAHRDPAATAVTQCGLDGRTRSLTYGELAGARNALASTLRAAGVRPGRRVAVAVPRSVEQVVALVAVVGAGGAYVPLDPAYPDERLEYILTDAAPQVVLVDRGQRDRFTRLLARTGVPARVLVQGDEPPPAGTGDGPEARAHDPAYVIYTSGSTGRPKGVVVPHSGVVALLANTRSAMAFGPHDVWVQFHSFSFDFAVWELWGALAHGGELLVPEYGLTRSPVDFHRLVRERGVTVLNQTPSAFHQFVEADRLAGEPLPALRRIVLGGEALDLGRLRGWVERHGTRSPELVNMYGITETTVHVTHRVLTEEDFGPGDGASPIGGPIPGLVTHLLDERLRPVPPGRVGAIYVAGEQVSLGYLGRPGLTAGRFVADPFAGDGSRMYHTGDLARRTLDGELEFVGRADDQVQLKGFRIEPGEVESAIRELDGVVDVAVTVAGSGDHLVAHVVGRVPADLSGRLSAKLPAHMIPGRVLPVDALPLTVNGKLDRKALTERAARDDTPTAVSDSALAALVDVFAGTLPGSAADGDTDFFRAGGDSIVAITVVNRARALGLAITPRDVFLLRTPRALAEHLGTRTPRGGTGPAPARRADGPLTPTPIILRQRELGGSLARFAQARTLEAPGGTELADVERAAHAVVAAHPVLRMRLRVEHGVWALSTGPARRITVARADTTDTTTAADEAAGRLDPESGDVVAFSWLEASRTLVVTVHHLAVDAVSWLILLDDLATALRGEPLPPPTTSYAEYADALALRSAEAIDGLGHWVTTLRAPGLLPTVGEPRETTVVLAPHLSDRVTRTAPAALGIGVTELLCGALRTALTRVQPSPTDLAIELERHGRVPALEHHDYTRTVGWFTAVAPVRLTAHTDPVAAAREVAERLPDERAHVAYGQLRYLNPQTAPLLTARPQVLLNYLGRGSESRAVRLTGGDRGGPYAVEVDAWLDEATGSLHAEFVLAEGVPDRITEHWRDALEHVAEACAGTERTAPVTPLQRGLFFQAQMAGPAGHYVAQSWFTFDRRLDTDALAEAMAHVITRHPVVGAGFTADADGNPVQVLGTGRRVDVRTVVLSTEAEADALRARDRGTGFDPGEPPLIRMTVVRLPDDRDGLLLSYHLLLWDGWSREIVLRDLFDAYRAVMEGEPLDPAPAAPGFEDHARALAAEDPAAAERFWAEHLAGLPGPTLLAGPAPDLSDGLPRALVHTLSAERSELLRDAARTHGVTLNSVLTGAFGLLLGARTGRGDAVFGVTVSGREGEGLSGVVGVLLNTVPMWTRARPYDTVRAYLSAVQASRVEAMEHEHLGLGEIQRASGHDTLFDNLFVLQNFLDPDAFAEMNARHGITSVKADDSTHYPFTWVVTPGDRLTVKLEYRHGDTEHARRLLDDYLRVLEDLARSTGPVGALRGSGPVPGRTERTDVGTDTVVDRFDRAADRAPERVALVAHGSTMTFARLRDRSRAVAGVLVRRGIGPERTVGLAVPRSLDSIVALFAVLRTGAAYVPLELDHPDERIAAIVADARPDVILTVSAVSPRLAGLTGDLIELDRPLPRAEPCPTFAPDDPDRLRHPAYTIYTSGSTGRPKGVVTEYAGLTNMLVNHQRRIFEPVLAQHGHRVFRIAHTVSFAFDMSWEELLWLADGHEVHICDEELRRDAPRLVEYCLERGIDVVNVTPTYAQQLVAEGLLDDPQRRPALVLLGGEAVTPTLWRRLAGTEGTVGYNLYGPTEYTINTLGVGTFECQDPVVGVPIDNTDVYVLDPWLRPLPDGVPGELYVSGTGIARGYLGQPAQTAHRFVACPFGEPGERMYRTGDLVVRRPDGNLMYLGRTDQQVKIRGHRVELGEVEAAFAAHPAVRFVAAVAQPDPQVDGAHRLAAYLVLDGAELAAVAAEVGAGLPDFLRPTHYAQVDGIPLTVNGKADTKALPEAKPLGALTTAGERGPRTGTETVVCEFFAEALDLDDDEVSAVSDFVSLGGHSMLAVRLIGLLRREYGPVITIRDLFTLRTPEAIARHLDDRS</sequence>
<dbReference type="GO" id="GO:0043041">
    <property type="term" value="P:amino acid activation for nonribosomal peptide biosynthetic process"/>
    <property type="evidence" value="ECO:0007669"/>
    <property type="project" value="TreeGrafter"/>
</dbReference>
<proteinExistence type="predicted"/>
<dbReference type="GO" id="GO:0044550">
    <property type="term" value="P:secondary metabolite biosynthetic process"/>
    <property type="evidence" value="ECO:0007669"/>
    <property type="project" value="TreeGrafter"/>
</dbReference>
<dbReference type="Gene3D" id="3.30.559.30">
    <property type="entry name" value="Nonribosomal peptide synthetase, condensation domain"/>
    <property type="match status" value="4"/>
</dbReference>
<feature type="domain" description="Carrier" evidence="7">
    <location>
        <begin position="3560"/>
        <end position="3634"/>
    </location>
</feature>
<dbReference type="InterPro" id="IPR010071">
    <property type="entry name" value="AA_adenyl_dom"/>
</dbReference>
<dbReference type="SUPFAM" id="SSF52777">
    <property type="entry name" value="CoA-dependent acyltransferases"/>
    <property type="match status" value="8"/>
</dbReference>
<dbReference type="GO" id="GO:0008610">
    <property type="term" value="P:lipid biosynthetic process"/>
    <property type="evidence" value="ECO:0007669"/>
    <property type="project" value="UniProtKB-ARBA"/>
</dbReference>
<dbReference type="CDD" id="cd19543">
    <property type="entry name" value="DCL_NRPS"/>
    <property type="match status" value="1"/>
</dbReference>
<dbReference type="Gene3D" id="3.40.50.1820">
    <property type="entry name" value="alpha/beta hydrolase"/>
    <property type="match status" value="1"/>
</dbReference>
<dbReference type="GO" id="GO:0031177">
    <property type="term" value="F:phosphopantetheine binding"/>
    <property type="evidence" value="ECO:0007669"/>
    <property type="project" value="InterPro"/>
</dbReference>
<dbReference type="PROSITE" id="PS00012">
    <property type="entry name" value="PHOSPHOPANTETHEINE"/>
    <property type="match status" value="2"/>
</dbReference>
<comment type="caution">
    <text evidence="8">The sequence shown here is derived from an EMBL/GenBank/DDBJ whole genome shotgun (WGS) entry which is preliminary data.</text>
</comment>
<dbReference type="InterPro" id="IPR020845">
    <property type="entry name" value="AMP-binding_CS"/>
</dbReference>
<dbReference type="GO" id="GO:0003824">
    <property type="term" value="F:catalytic activity"/>
    <property type="evidence" value="ECO:0007669"/>
    <property type="project" value="InterPro"/>
</dbReference>
<dbReference type="FunFam" id="2.30.38.10:FF:000001">
    <property type="entry name" value="Non-ribosomal peptide synthetase PvdI"/>
    <property type="match status" value="2"/>
</dbReference>
<keyword evidence="9" id="KW-1185">Reference proteome</keyword>
<dbReference type="PROSITE" id="PS00455">
    <property type="entry name" value="AMP_BINDING"/>
    <property type="match status" value="2"/>
</dbReference>
<dbReference type="InterPro" id="IPR000873">
    <property type="entry name" value="AMP-dep_synth/lig_dom"/>
</dbReference>
<dbReference type="InterPro" id="IPR042099">
    <property type="entry name" value="ANL_N_sf"/>
</dbReference>
<evidence type="ECO:0000259" key="7">
    <source>
        <dbReference type="PROSITE" id="PS50075"/>
    </source>
</evidence>
<dbReference type="GO" id="GO:0017000">
    <property type="term" value="P:antibiotic biosynthetic process"/>
    <property type="evidence" value="ECO:0007669"/>
    <property type="project" value="UniProtKB-KW"/>
</dbReference>
<dbReference type="Gene3D" id="3.40.50.980">
    <property type="match status" value="2"/>
</dbReference>
<dbReference type="InterPro" id="IPR001242">
    <property type="entry name" value="Condensation_dom"/>
</dbReference>
<evidence type="ECO:0000256" key="6">
    <source>
        <dbReference type="SAM" id="MobiDB-lite"/>
    </source>
</evidence>
<dbReference type="Gene3D" id="2.30.38.10">
    <property type="entry name" value="Luciferase, Domain 3"/>
    <property type="match status" value="1"/>
</dbReference>
<dbReference type="FunFam" id="3.40.50.980:FF:000001">
    <property type="entry name" value="Non-ribosomal peptide synthetase"/>
    <property type="match status" value="2"/>
</dbReference>
<dbReference type="Pfam" id="PF00550">
    <property type="entry name" value="PP-binding"/>
    <property type="match status" value="3"/>
</dbReference>
<evidence type="ECO:0000256" key="2">
    <source>
        <dbReference type="ARBA" id="ARBA00022450"/>
    </source>
</evidence>
<evidence type="ECO:0000313" key="8">
    <source>
        <dbReference type="EMBL" id="MBB4901544.1"/>
    </source>
</evidence>
<dbReference type="PANTHER" id="PTHR45527:SF1">
    <property type="entry name" value="FATTY ACID SYNTHASE"/>
    <property type="match status" value="1"/>
</dbReference>
<dbReference type="CDD" id="cd05930">
    <property type="entry name" value="A_NRPS"/>
    <property type="match status" value="1"/>
</dbReference>
<evidence type="ECO:0000256" key="1">
    <source>
        <dbReference type="ARBA" id="ARBA00001957"/>
    </source>
</evidence>
<feature type="compositionally biased region" description="Low complexity" evidence="6">
    <location>
        <begin position="2206"/>
        <end position="2218"/>
    </location>
</feature>
<feature type="domain" description="Carrier" evidence="7">
    <location>
        <begin position="644"/>
        <end position="718"/>
    </location>
</feature>
<reference evidence="8 9" key="1">
    <citation type="submission" date="2020-08" db="EMBL/GenBank/DDBJ databases">
        <title>Genomic Encyclopedia of Type Strains, Phase III (KMG-III): the genomes of soil and plant-associated and newly described type strains.</title>
        <authorList>
            <person name="Whitman W."/>
        </authorList>
    </citation>
    <scope>NUCLEOTIDE SEQUENCE [LARGE SCALE GENOMIC DNA]</scope>
    <source>
        <strain evidence="8 9">CECT 3273</strain>
    </source>
</reference>
<dbReference type="InterPro" id="IPR029058">
    <property type="entry name" value="AB_hydrolase_fold"/>
</dbReference>
<dbReference type="InterPro" id="IPR010060">
    <property type="entry name" value="NRPS_synth"/>
</dbReference>
<dbReference type="InterPro" id="IPR036736">
    <property type="entry name" value="ACP-like_sf"/>
</dbReference>
<dbReference type="CDD" id="cd17646">
    <property type="entry name" value="A_NRPS_AB3403-like"/>
    <property type="match status" value="1"/>
</dbReference>
<comment type="cofactor">
    <cofactor evidence="1">
        <name>pantetheine 4'-phosphate</name>
        <dbReference type="ChEBI" id="CHEBI:47942"/>
    </cofactor>
</comment>
<dbReference type="SUPFAM" id="SSF47336">
    <property type="entry name" value="ACP-like"/>
    <property type="match status" value="3"/>
</dbReference>
<name>A0A7W7V929_9ACTN</name>
<dbReference type="PROSITE" id="PS50075">
    <property type="entry name" value="CARRIER"/>
    <property type="match status" value="3"/>
</dbReference>
<dbReference type="Gene3D" id="1.10.1200.10">
    <property type="entry name" value="ACP-like"/>
    <property type="match status" value="2"/>
</dbReference>
<dbReference type="RefSeq" id="WP_184826161.1">
    <property type="nucleotide sequence ID" value="NZ_BMTK01000033.1"/>
</dbReference>
<protein>
    <submittedName>
        <fullName evidence="8">Amino acid adenylation domain-containing protein/non-ribosomal peptide synthase protein (TIGR01720 family)</fullName>
    </submittedName>
</protein>
<dbReference type="PANTHER" id="PTHR45527">
    <property type="entry name" value="NONRIBOSOMAL PEPTIDE SYNTHETASE"/>
    <property type="match status" value="1"/>
</dbReference>
<gene>
    <name evidence="8" type="ORF">FHS37_005632</name>
</gene>